<comment type="similarity">
    <text evidence="1">Belongs to the peptidase S10 family.</text>
</comment>
<keyword evidence="9" id="KW-1185">Reference proteome</keyword>
<keyword evidence="2" id="KW-0121">Carboxypeptidase</keyword>
<feature type="transmembrane region" description="Helical" evidence="7">
    <location>
        <begin position="29"/>
        <end position="48"/>
    </location>
</feature>
<dbReference type="InterPro" id="IPR001563">
    <property type="entry name" value="Peptidase_S10"/>
</dbReference>
<dbReference type="AlphaFoldDB" id="K5W421"/>
<accession>K5W421</accession>
<dbReference type="GO" id="GO:0004185">
    <property type="term" value="F:serine-type carboxypeptidase activity"/>
    <property type="evidence" value="ECO:0007669"/>
    <property type="project" value="InterPro"/>
</dbReference>
<evidence type="ECO:0000256" key="7">
    <source>
        <dbReference type="SAM" id="Phobius"/>
    </source>
</evidence>
<dbReference type="PANTHER" id="PTHR11802:SF3">
    <property type="entry name" value="RETINOID-INDUCIBLE SERINE CARBOXYPEPTIDASE"/>
    <property type="match status" value="1"/>
</dbReference>
<dbReference type="OrthoDB" id="3307989at2759"/>
<keyword evidence="7" id="KW-1133">Transmembrane helix</keyword>
<protein>
    <recommendedName>
        <fullName evidence="10">Alpha/beta-hydrolase</fullName>
    </recommendedName>
</protein>
<evidence type="ECO:0000313" key="8">
    <source>
        <dbReference type="EMBL" id="EKM53860.1"/>
    </source>
</evidence>
<organism evidence="8 9">
    <name type="scientific">Phanerochaete carnosa (strain HHB-10118-sp)</name>
    <name type="common">White-rot fungus</name>
    <name type="synonym">Peniophora carnosa</name>
    <dbReference type="NCBI Taxonomy" id="650164"/>
    <lineage>
        <taxon>Eukaryota</taxon>
        <taxon>Fungi</taxon>
        <taxon>Dikarya</taxon>
        <taxon>Basidiomycota</taxon>
        <taxon>Agaricomycotina</taxon>
        <taxon>Agaricomycetes</taxon>
        <taxon>Polyporales</taxon>
        <taxon>Phanerochaetaceae</taxon>
        <taxon>Phanerochaete</taxon>
    </lineage>
</organism>
<evidence type="ECO:0008006" key="10">
    <source>
        <dbReference type="Google" id="ProtNLM"/>
    </source>
</evidence>
<proteinExistence type="inferred from homology"/>
<reference evidence="8 9" key="1">
    <citation type="journal article" date="2012" name="BMC Genomics">
        <title>Comparative genomics of the white-rot fungi, Phanerochaete carnosa and P. chrysosporium, to elucidate the genetic basis of the distinct wood types they colonize.</title>
        <authorList>
            <person name="Suzuki H."/>
            <person name="MacDonald J."/>
            <person name="Syed K."/>
            <person name="Salamov A."/>
            <person name="Hori C."/>
            <person name="Aerts A."/>
            <person name="Henrissat B."/>
            <person name="Wiebenga A."/>
            <person name="vanKuyk P.A."/>
            <person name="Barry K."/>
            <person name="Lindquist E."/>
            <person name="LaButti K."/>
            <person name="Lapidus A."/>
            <person name="Lucas S."/>
            <person name="Coutinho P."/>
            <person name="Gong Y."/>
            <person name="Samejima M."/>
            <person name="Mahadevan R."/>
            <person name="Abou-Zaid M."/>
            <person name="de Vries R.P."/>
            <person name="Igarashi K."/>
            <person name="Yadav J.S."/>
            <person name="Grigoriev I.V."/>
            <person name="Master E.R."/>
        </authorList>
    </citation>
    <scope>NUCLEOTIDE SEQUENCE [LARGE SCALE GENOMIC DNA]</scope>
    <source>
        <strain evidence="8 9">HHB-10118-sp</strain>
    </source>
</reference>
<dbReference type="GO" id="GO:0006508">
    <property type="term" value="P:proteolysis"/>
    <property type="evidence" value="ECO:0007669"/>
    <property type="project" value="UniProtKB-KW"/>
</dbReference>
<name>K5W421_PHACS</name>
<dbReference type="InterPro" id="IPR029058">
    <property type="entry name" value="AB_hydrolase_fold"/>
</dbReference>
<sequence length="513" mass="56729">MSKAPVVQDFALPVGAVRDFTYESKRRRWFSAILALVALGATAIFFAYQGHLARVLILGRHTGINYLDSFYHSAKTHDDLCVGGVSHSGYIGLEGDSEGKPKRSFFWYFEAQHGPENAPIILTIGGGPGTSGMINPLFGQSHCKVSPNLTTHLNPNAWSEHHNLLALDHAHDNAFSQPIGVGYSYGTMVNNSRDAAHDVYDFLLKFFHLNQFVLASGSYGGIYVPHIATVIHEQNAALAAGRGVPGAIHINLESIMISNPLSDWLSHHRWALHQRCFLTDLYNTSTCHASFRKLPACLEASQMAYMDDTIEHRLIATDACDSIYPEIVEGRAYENVELHCDGTVEDCYPAVVRVVAFMNLASTKEKLGVPDAFNFTFLSEEVGNAFRETGDIVQQAYLLYEPLLKAGYRLLHYIGKLDANCGWPGILSTLRLLPSPYQSTFNDVLDLPWPGHEATVRTVGSNNEERNGAGTFAFVLMARAGHLVTHDQPALVPEIVRRWVANIAWNDTLDTMN</sequence>
<keyword evidence="7" id="KW-0812">Transmembrane</keyword>
<dbReference type="Proteomes" id="UP000008370">
    <property type="component" value="Unassembled WGS sequence"/>
</dbReference>
<evidence type="ECO:0000256" key="4">
    <source>
        <dbReference type="ARBA" id="ARBA00022729"/>
    </source>
</evidence>
<keyword evidence="5" id="KW-0378">Hydrolase</keyword>
<dbReference type="HOGENOM" id="CLU_008523_10_0_1"/>
<keyword evidence="6" id="KW-0325">Glycoprotein</keyword>
<evidence type="ECO:0000256" key="5">
    <source>
        <dbReference type="ARBA" id="ARBA00022801"/>
    </source>
</evidence>
<evidence type="ECO:0000256" key="2">
    <source>
        <dbReference type="ARBA" id="ARBA00022645"/>
    </source>
</evidence>
<dbReference type="Pfam" id="PF00450">
    <property type="entry name" value="Peptidase_S10"/>
    <property type="match status" value="1"/>
</dbReference>
<dbReference type="InParanoid" id="K5W421"/>
<dbReference type="Gene3D" id="3.40.50.1820">
    <property type="entry name" value="alpha/beta hydrolase"/>
    <property type="match status" value="1"/>
</dbReference>
<keyword evidence="4" id="KW-0732">Signal</keyword>
<dbReference type="RefSeq" id="XP_007396576.1">
    <property type="nucleotide sequence ID" value="XM_007396514.1"/>
</dbReference>
<dbReference type="Gene3D" id="1.10.287.410">
    <property type="match status" value="1"/>
</dbReference>
<gene>
    <name evidence="8" type="ORF">PHACADRAFT_184904</name>
</gene>
<evidence type="ECO:0000313" key="9">
    <source>
        <dbReference type="Proteomes" id="UP000008370"/>
    </source>
</evidence>
<dbReference type="PANTHER" id="PTHR11802">
    <property type="entry name" value="SERINE PROTEASE FAMILY S10 SERINE CARBOXYPEPTIDASE"/>
    <property type="match status" value="1"/>
</dbReference>
<evidence type="ECO:0000256" key="3">
    <source>
        <dbReference type="ARBA" id="ARBA00022670"/>
    </source>
</evidence>
<evidence type="ECO:0000256" key="1">
    <source>
        <dbReference type="ARBA" id="ARBA00009431"/>
    </source>
</evidence>
<dbReference type="SUPFAM" id="SSF53474">
    <property type="entry name" value="alpha/beta-Hydrolases"/>
    <property type="match status" value="1"/>
</dbReference>
<dbReference type="GeneID" id="18910241"/>
<dbReference type="KEGG" id="pco:PHACADRAFT_184904"/>
<evidence type="ECO:0000256" key="6">
    <source>
        <dbReference type="ARBA" id="ARBA00023180"/>
    </source>
</evidence>
<dbReference type="EMBL" id="JH930473">
    <property type="protein sequence ID" value="EKM53860.1"/>
    <property type="molecule type" value="Genomic_DNA"/>
</dbReference>
<keyword evidence="3" id="KW-0645">Protease</keyword>
<keyword evidence="7" id="KW-0472">Membrane</keyword>